<proteinExistence type="predicted"/>
<dbReference type="EMBL" id="ADBV01001291">
    <property type="protein sequence ID" value="EJW85142.1"/>
    <property type="molecule type" value="Genomic_DNA"/>
</dbReference>
<evidence type="ECO:0000313" key="2">
    <source>
        <dbReference type="EMBL" id="EJW85142.1"/>
    </source>
</evidence>
<evidence type="ECO:0000313" key="3">
    <source>
        <dbReference type="Proteomes" id="UP000004810"/>
    </source>
</evidence>
<feature type="compositionally biased region" description="Low complexity" evidence="1">
    <location>
        <begin position="10"/>
        <end position="26"/>
    </location>
</feature>
<reference evidence="3" key="1">
    <citation type="submission" date="2012-08" db="EMBL/GenBank/DDBJ databases">
        <title>The Genome Sequence of Wuchereria bancrofti.</title>
        <authorList>
            <person name="Nutman T.B."/>
            <person name="Fink D.L."/>
            <person name="Russ C."/>
            <person name="Young S."/>
            <person name="Zeng Q."/>
            <person name="Koehrsen M."/>
            <person name="Alvarado L."/>
            <person name="Berlin A."/>
            <person name="Chapman S.B."/>
            <person name="Chen Z."/>
            <person name="Freedman E."/>
            <person name="Gellesch M."/>
            <person name="Goldberg J."/>
            <person name="Griggs A."/>
            <person name="Gujja S."/>
            <person name="Heilman E.R."/>
            <person name="Heiman D."/>
            <person name="Hepburn T."/>
            <person name="Howarth C."/>
            <person name="Jen D."/>
            <person name="Larson L."/>
            <person name="Lewis B."/>
            <person name="Mehta T."/>
            <person name="Park D."/>
            <person name="Pearson M."/>
            <person name="Roberts A."/>
            <person name="Saif S."/>
            <person name="Shea T."/>
            <person name="Shenoy N."/>
            <person name="Sisk P."/>
            <person name="Stolte C."/>
            <person name="Sykes S."/>
            <person name="Walk T."/>
            <person name="White J."/>
            <person name="Yandava C."/>
            <person name="Haas B."/>
            <person name="Henn M.R."/>
            <person name="Nusbaum C."/>
            <person name="Birren B."/>
        </authorList>
    </citation>
    <scope>NUCLEOTIDE SEQUENCE [LARGE SCALE GENOMIC DNA]</scope>
    <source>
        <strain evidence="3">NA</strain>
    </source>
</reference>
<organism evidence="2 3">
    <name type="scientific">Wuchereria bancrofti</name>
    <dbReference type="NCBI Taxonomy" id="6293"/>
    <lineage>
        <taxon>Eukaryota</taxon>
        <taxon>Metazoa</taxon>
        <taxon>Ecdysozoa</taxon>
        <taxon>Nematoda</taxon>
        <taxon>Chromadorea</taxon>
        <taxon>Rhabditida</taxon>
        <taxon>Spirurina</taxon>
        <taxon>Spiruromorpha</taxon>
        <taxon>Filarioidea</taxon>
        <taxon>Onchocercidae</taxon>
        <taxon>Wuchereria</taxon>
    </lineage>
</organism>
<evidence type="ECO:0000256" key="1">
    <source>
        <dbReference type="SAM" id="MobiDB-lite"/>
    </source>
</evidence>
<comment type="caution">
    <text evidence="2">The sequence shown here is derived from an EMBL/GenBank/DDBJ whole genome shotgun (WGS) entry which is preliminary data.</text>
</comment>
<protein>
    <submittedName>
        <fullName evidence="2">Uncharacterized protein</fullName>
    </submittedName>
</protein>
<dbReference type="Proteomes" id="UP000004810">
    <property type="component" value="Unassembled WGS sequence"/>
</dbReference>
<gene>
    <name evidence="2" type="ORF">WUBG_03947</name>
</gene>
<feature type="region of interest" description="Disordered" evidence="1">
    <location>
        <begin position="1"/>
        <end position="26"/>
    </location>
</feature>
<name>J9F6L2_WUCBA</name>
<accession>J9F6L2</accession>
<sequence>MSGQHLLGRTSKPTTTSAPNTSASAGPLLPISLDPLTPNPILRLVVSIKTLDKHRRQSIVIVDMRDRRMDGWMDGWMDGTGDNLDRRQLQQRTAKTGVGCENECHTTMTAITNSPATFFSRSFHGVEQTVQFAF</sequence>
<dbReference type="AlphaFoldDB" id="J9F6L2"/>